<accession>A0ABN7C2L9</accession>
<dbReference type="Pfam" id="PF01609">
    <property type="entry name" value="DDE_Tnp_1"/>
    <property type="match status" value="1"/>
</dbReference>
<evidence type="ECO:0000259" key="2">
    <source>
        <dbReference type="Pfam" id="PF01609"/>
    </source>
</evidence>
<feature type="domain" description="H repeat-associated protein N-terminal" evidence="3">
    <location>
        <begin position="4"/>
        <end position="88"/>
    </location>
</feature>
<dbReference type="RefSeq" id="WP_374053351.1">
    <property type="nucleotide sequence ID" value="NZ_AP028978.1"/>
</dbReference>
<name>A0ABN7C2L9_9GAMM</name>
<dbReference type="InterPro" id="IPR051698">
    <property type="entry name" value="Transposase_11-like"/>
</dbReference>
<evidence type="ECO:0000259" key="3">
    <source>
        <dbReference type="Pfam" id="PF13808"/>
    </source>
</evidence>
<comment type="similarity">
    <text evidence="1">Belongs to the transposase 11 family.</text>
</comment>
<dbReference type="InterPro" id="IPR032806">
    <property type="entry name" value="YbfD_N"/>
</dbReference>
<gene>
    <name evidence="4" type="ORF">TCT1_15260</name>
</gene>
<protein>
    <submittedName>
        <fullName evidence="4">ISAs1 family transposase</fullName>
    </submittedName>
</protein>
<proteinExistence type="inferred from homology"/>
<feature type="domain" description="Transposase IS4-like" evidence="2">
    <location>
        <begin position="99"/>
        <end position="334"/>
    </location>
</feature>
<dbReference type="InterPro" id="IPR047647">
    <property type="entry name" value="ISAs1_transpos"/>
</dbReference>
<dbReference type="PANTHER" id="PTHR30298:SF0">
    <property type="entry name" value="PROTEIN YBFL-RELATED"/>
    <property type="match status" value="1"/>
</dbReference>
<dbReference type="Proteomes" id="UP001529514">
    <property type="component" value="Chromosome"/>
</dbReference>
<dbReference type="NCBIfam" id="NF033564">
    <property type="entry name" value="transpos_ISAs1"/>
    <property type="match status" value="1"/>
</dbReference>
<evidence type="ECO:0000313" key="5">
    <source>
        <dbReference type="Proteomes" id="UP001529514"/>
    </source>
</evidence>
<reference evidence="4 5" key="1">
    <citation type="submission" date="2023-10" db="EMBL/GenBank/DDBJ databases">
        <title>Xenorhabdus taiwanensis sp. nov., a symbiotic bacterium associated with the entomopathogenic nematode Steinernema taiwanensis.</title>
        <authorList>
            <person name="Tseng C.T."/>
            <person name="Shu H.Y."/>
            <person name="Chen M.H."/>
            <person name="Fang Y.J."/>
            <person name="Wu T.L."/>
            <person name="Lin Y.C."/>
            <person name="Huang C.J."/>
        </authorList>
    </citation>
    <scope>NUCLEOTIDE SEQUENCE [LARGE SCALE GENOMIC DNA]</scope>
    <source>
        <strain evidence="4 5">TCT-1</strain>
    </source>
</reference>
<sequence length="365" mass="42314">MTLIEHLSVVKETRSDINRQYDLVDVIFLVVSAIMAGAEGWQDIETYGRAKIKWLREYRDFLHGIPCRHTIARILRAIELDSLLKALLNRVNEQRELGGKPLVAFDGKVLRRAYRNEKKNAVQLVTAYDTERGLVLSQKVTATKNGEISVVRQMLDILNLKGSIVTLDARHCQRETLQKISEKKAHVVVQVKKNQPHLWDVVQSQFQRVFDAGKEKIITETKQEAHGRREERYVFQLKPQFPPDMAERWSTIRSIIAVERHRSENGKGTVDTSYYVSSLSPRHKSLGHYIRQHWRIENSQHYILDVVFKEDDSRIVLDGAIENLALFRRIVLNMVKQCDCGAPSQRNKLKKAGWSDDYRARVFFV</sequence>
<evidence type="ECO:0000256" key="1">
    <source>
        <dbReference type="ARBA" id="ARBA00010075"/>
    </source>
</evidence>
<dbReference type="EMBL" id="AP028978">
    <property type="protein sequence ID" value="BET96605.1"/>
    <property type="molecule type" value="Genomic_DNA"/>
</dbReference>
<organism evidence="4 5">
    <name type="scientific">Xenorhabdus taiwanensis</name>
    <dbReference type="NCBI Taxonomy" id="3085177"/>
    <lineage>
        <taxon>Bacteria</taxon>
        <taxon>Pseudomonadati</taxon>
        <taxon>Pseudomonadota</taxon>
        <taxon>Gammaproteobacteria</taxon>
        <taxon>Enterobacterales</taxon>
        <taxon>Morganellaceae</taxon>
        <taxon>Xenorhabdus</taxon>
    </lineage>
</organism>
<keyword evidence="5" id="KW-1185">Reference proteome</keyword>
<dbReference type="PANTHER" id="PTHR30298">
    <property type="entry name" value="H REPEAT-ASSOCIATED PREDICTED TRANSPOSASE"/>
    <property type="match status" value="1"/>
</dbReference>
<dbReference type="InterPro" id="IPR002559">
    <property type="entry name" value="Transposase_11"/>
</dbReference>
<dbReference type="Pfam" id="PF13808">
    <property type="entry name" value="DDE_Tnp_1_assoc"/>
    <property type="match status" value="1"/>
</dbReference>
<evidence type="ECO:0000313" key="4">
    <source>
        <dbReference type="EMBL" id="BET96605.1"/>
    </source>
</evidence>